<reference evidence="1" key="2">
    <citation type="journal article" date="2015" name="Fish Shellfish Immunol.">
        <title>Early steps in the European eel (Anguilla anguilla)-Vibrio vulnificus interaction in the gills: Role of the RtxA13 toxin.</title>
        <authorList>
            <person name="Callol A."/>
            <person name="Pajuelo D."/>
            <person name="Ebbesson L."/>
            <person name="Teles M."/>
            <person name="MacKenzie S."/>
            <person name="Amaro C."/>
        </authorList>
    </citation>
    <scope>NUCLEOTIDE SEQUENCE</scope>
</reference>
<protein>
    <submittedName>
        <fullName evidence="1">Uncharacterized protein</fullName>
    </submittedName>
</protein>
<dbReference type="AlphaFoldDB" id="A0A0E9XZI8"/>
<accession>A0A0E9XZI8</accession>
<proteinExistence type="predicted"/>
<organism evidence="1">
    <name type="scientific">Anguilla anguilla</name>
    <name type="common">European freshwater eel</name>
    <name type="synonym">Muraena anguilla</name>
    <dbReference type="NCBI Taxonomy" id="7936"/>
    <lineage>
        <taxon>Eukaryota</taxon>
        <taxon>Metazoa</taxon>
        <taxon>Chordata</taxon>
        <taxon>Craniata</taxon>
        <taxon>Vertebrata</taxon>
        <taxon>Euteleostomi</taxon>
        <taxon>Actinopterygii</taxon>
        <taxon>Neopterygii</taxon>
        <taxon>Teleostei</taxon>
        <taxon>Anguilliformes</taxon>
        <taxon>Anguillidae</taxon>
        <taxon>Anguilla</taxon>
    </lineage>
</organism>
<dbReference type="EMBL" id="GBXM01000751">
    <property type="protein sequence ID" value="JAI07827.1"/>
    <property type="molecule type" value="Transcribed_RNA"/>
</dbReference>
<evidence type="ECO:0000313" key="1">
    <source>
        <dbReference type="EMBL" id="JAI07827.1"/>
    </source>
</evidence>
<reference evidence="1" key="1">
    <citation type="submission" date="2014-11" db="EMBL/GenBank/DDBJ databases">
        <authorList>
            <person name="Amaro Gonzalez C."/>
        </authorList>
    </citation>
    <scope>NUCLEOTIDE SEQUENCE</scope>
</reference>
<sequence>MFRVRTHTQTREIQENVVFNQSEVRSQVIRERRCRIEFPKE</sequence>
<name>A0A0E9XZI8_ANGAN</name>